<dbReference type="InterPro" id="IPR018326">
    <property type="entry name" value="Rad4_beta-hairpin_dom1"/>
</dbReference>
<evidence type="ECO:0000259" key="9">
    <source>
        <dbReference type="SMART" id="SM01031"/>
    </source>
</evidence>
<evidence type="ECO:0008006" key="13">
    <source>
        <dbReference type="Google" id="ProtNLM"/>
    </source>
</evidence>
<feature type="region of interest" description="Disordered" evidence="7">
    <location>
        <begin position="44"/>
        <end position="63"/>
    </location>
</feature>
<evidence type="ECO:0000256" key="6">
    <source>
        <dbReference type="SAM" id="Coils"/>
    </source>
</evidence>
<dbReference type="InterPro" id="IPR042488">
    <property type="entry name" value="Rad4_BHD3_sf"/>
</dbReference>
<dbReference type="Gene3D" id="2.20.20.110">
    <property type="entry name" value="Rad4, beta-hairpin domain BHD1"/>
    <property type="match status" value="1"/>
</dbReference>
<evidence type="ECO:0000259" key="8">
    <source>
        <dbReference type="SMART" id="SM01030"/>
    </source>
</evidence>
<dbReference type="PANTHER" id="PTHR12135">
    <property type="entry name" value="DNA REPAIR PROTEIN XP-C / RAD4"/>
    <property type="match status" value="1"/>
</dbReference>
<feature type="compositionally biased region" description="Polar residues" evidence="7">
    <location>
        <begin position="782"/>
        <end position="792"/>
    </location>
</feature>
<keyword evidence="3" id="KW-0227">DNA damage</keyword>
<keyword evidence="5" id="KW-0539">Nucleus</keyword>
<dbReference type="GO" id="GO:0071942">
    <property type="term" value="C:XPC complex"/>
    <property type="evidence" value="ECO:0007669"/>
    <property type="project" value="TreeGrafter"/>
</dbReference>
<feature type="compositionally biased region" description="Low complexity" evidence="7">
    <location>
        <begin position="52"/>
        <end position="63"/>
    </location>
</feature>
<feature type="region of interest" description="Disordered" evidence="7">
    <location>
        <begin position="782"/>
        <end position="808"/>
    </location>
</feature>
<dbReference type="GO" id="GO:0003684">
    <property type="term" value="F:damaged DNA binding"/>
    <property type="evidence" value="ECO:0007669"/>
    <property type="project" value="InterPro"/>
</dbReference>
<feature type="domain" description="Rad4 beta-hairpin" evidence="10">
    <location>
        <begin position="666"/>
        <end position="740"/>
    </location>
</feature>
<feature type="region of interest" description="Disordered" evidence="7">
    <location>
        <begin position="281"/>
        <end position="324"/>
    </location>
</feature>
<evidence type="ECO:0000256" key="7">
    <source>
        <dbReference type="SAM" id="MobiDB-lite"/>
    </source>
</evidence>
<dbReference type="GO" id="GO:0006298">
    <property type="term" value="P:mismatch repair"/>
    <property type="evidence" value="ECO:0007669"/>
    <property type="project" value="TreeGrafter"/>
</dbReference>
<dbReference type="GO" id="GO:0000111">
    <property type="term" value="C:nucleotide-excision repair factor 2 complex"/>
    <property type="evidence" value="ECO:0007669"/>
    <property type="project" value="TreeGrafter"/>
</dbReference>
<keyword evidence="6" id="KW-0175">Coiled coil</keyword>
<accession>A0AAW1K389</accession>
<dbReference type="Proteomes" id="UP001443914">
    <property type="component" value="Unassembled WGS sequence"/>
</dbReference>
<feature type="domain" description="Rad4 beta-hairpin" evidence="9">
    <location>
        <begin position="596"/>
        <end position="659"/>
    </location>
</feature>
<sequence>MNSNNNNKNKKINNRSQSNNTNNGDKPTKRITRSHTKSVDIIRENQPIKFRQNNNHNEQNEEQQVQLEGDFDWEDGSLQPSSISAQNDVNHCINIDVLNQINGVTVEFDALPESSSKKKHVRRATAEDKEIAELVHKAHLLCLLARGRFIDAACDDPLIQAALRSLLPSHLLEISEATRLTVNALTPLVSWFCQNFHVKTPNSAEKPFKSALACALETHGGSPEEVAALSVALFRALNLTTRFVSIMDVASLKPEVDTDEPSHLDRSKRKDIFSSSTLMVSKMKEEGATSESSALNGSKNHETTDHSTSENQNISEDDSRHKRKGDMEFELQLQMAMAATAVKTPKTAPEDPTSDSVNRLLNSSPFKKLKRIAEESPSSSHVISTAIGSKKVGAPLYWAEVFCNGENMTGKWVHIDAVNSIIDGELKVEAMAAACKRSLRYVVAFAGHGTKDVTRRYCAKWYQISPKRVDSGWWDSVLSPFKELESRATSGMVPLDERGKNSNTKVSNSSQDALGINQETCSSSSAVINRSDIEDMELATRALTEPLPTNQQAYRNHPLYVIEKWLTKYQILHPKGPVLGFCSGHAVYPRTCVQTLHTKERWLREGLQVRVNELRAKVVKSGFKNRKGQVIEVENSVESPSDVDIALFGKWQTEPLCLPRAVDGKVPKNERGQVDVWSEKCLPPGTIHLRLPRLVPVAKRLGIDFAPAMVGFEFRNGRSIPVYEGLVVCAEFREAILEAYTEEERRREEEEKKRDERQAISRWYQLLSSMVTRQRLNDKYMNTTESETVNNDSKAENKSSGKVNSNVDESVTPRVQENTKGTTFHHTYTIDTHNHEHVFLTDDEGFGDDTGMRVKKCRCGLSIEVEEM</sequence>
<dbReference type="SMART" id="SM01030">
    <property type="entry name" value="BHD_1"/>
    <property type="match status" value="1"/>
</dbReference>
<dbReference type="InterPro" id="IPR018328">
    <property type="entry name" value="Rad4_beta-hairpin_dom3"/>
</dbReference>
<dbReference type="InterPro" id="IPR036985">
    <property type="entry name" value="Transglutaminase-like_sf"/>
</dbReference>
<feature type="domain" description="Rad4 beta-hairpin" evidence="8">
    <location>
        <begin position="543"/>
        <end position="594"/>
    </location>
</feature>
<comment type="subcellular location">
    <subcellularLocation>
        <location evidence="1">Nucleus</location>
    </subcellularLocation>
</comment>
<feature type="region of interest" description="Disordered" evidence="7">
    <location>
        <begin position="1"/>
        <end position="39"/>
    </location>
</feature>
<feature type="compositionally biased region" description="Polar residues" evidence="7">
    <location>
        <begin position="501"/>
        <end position="512"/>
    </location>
</feature>
<dbReference type="EMBL" id="JBDFQZ010000006">
    <property type="protein sequence ID" value="KAK9713281.1"/>
    <property type="molecule type" value="Genomic_DNA"/>
</dbReference>
<dbReference type="AlphaFoldDB" id="A0AAW1K389"/>
<dbReference type="Pfam" id="PF10404">
    <property type="entry name" value="BHD_2"/>
    <property type="match status" value="1"/>
</dbReference>
<keyword evidence="4" id="KW-0234">DNA repair</keyword>
<dbReference type="Gene3D" id="3.30.70.2460">
    <property type="entry name" value="Rad4, beta-hairpin domain BHD3"/>
    <property type="match status" value="1"/>
</dbReference>
<evidence type="ECO:0000256" key="5">
    <source>
        <dbReference type="ARBA" id="ARBA00023242"/>
    </source>
</evidence>
<dbReference type="InterPro" id="IPR018327">
    <property type="entry name" value="BHD_2"/>
</dbReference>
<dbReference type="FunFam" id="3.30.70.2460:FF:000001">
    <property type="entry name" value="DNA repair protein Rad4 family"/>
    <property type="match status" value="1"/>
</dbReference>
<feature type="compositionally biased region" description="Low complexity" evidence="7">
    <location>
        <begin position="14"/>
        <end position="23"/>
    </location>
</feature>
<feature type="compositionally biased region" description="Basic and acidic residues" evidence="7">
    <location>
        <begin position="299"/>
        <end position="308"/>
    </location>
</feature>
<dbReference type="InterPro" id="IPR018325">
    <property type="entry name" value="Rad4/PNGase_transGLS-fold"/>
</dbReference>
<dbReference type="Pfam" id="PF03835">
    <property type="entry name" value="Rad4"/>
    <property type="match status" value="1"/>
</dbReference>
<feature type="compositionally biased region" description="Polar residues" evidence="7">
    <location>
        <begin position="289"/>
        <end position="298"/>
    </location>
</feature>
<dbReference type="Gene3D" id="3.90.260.10">
    <property type="entry name" value="Transglutaminase-like"/>
    <property type="match status" value="1"/>
</dbReference>
<protein>
    <recommendedName>
        <fullName evidence="13">DNA repair protein RAD4</fullName>
    </recommendedName>
</protein>
<evidence type="ECO:0000256" key="3">
    <source>
        <dbReference type="ARBA" id="ARBA00022763"/>
    </source>
</evidence>
<dbReference type="InterPro" id="IPR038765">
    <property type="entry name" value="Papain-like_cys_pep_sf"/>
</dbReference>
<dbReference type="Pfam" id="PF10403">
    <property type="entry name" value="BHD_1"/>
    <property type="match status" value="1"/>
</dbReference>
<feature type="coiled-coil region" evidence="6">
    <location>
        <begin position="733"/>
        <end position="760"/>
    </location>
</feature>
<dbReference type="InterPro" id="IPR004583">
    <property type="entry name" value="DNA_repair_Rad4"/>
</dbReference>
<name>A0AAW1K389_SAPOF</name>
<evidence type="ECO:0000256" key="2">
    <source>
        <dbReference type="ARBA" id="ARBA00009525"/>
    </source>
</evidence>
<evidence type="ECO:0000259" key="10">
    <source>
        <dbReference type="SMART" id="SM01032"/>
    </source>
</evidence>
<dbReference type="Pfam" id="PF10405">
    <property type="entry name" value="BHD_3"/>
    <property type="match status" value="1"/>
</dbReference>
<comment type="caution">
    <text evidence="11">The sequence shown here is derived from an EMBL/GenBank/DDBJ whole genome shotgun (WGS) entry which is preliminary data.</text>
</comment>
<dbReference type="GO" id="GO:0003697">
    <property type="term" value="F:single-stranded DNA binding"/>
    <property type="evidence" value="ECO:0007669"/>
    <property type="project" value="TreeGrafter"/>
</dbReference>
<evidence type="ECO:0000256" key="1">
    <source>
        <dbReference type="ARBA" id="ARBA00004123"/>
    </source>
</evidence>
<dbReference type="SMART" id="SM01032">
    <property type="entry name" value="BHD_3"/>
    <property type="match status" value="1"/>
</dbReference>
<dbReference type="SUPFAM" id="SSF54001">
    <property type="entry name" value="Cysteine proteinases"/>
    <property type="match status" value="1"/>
</dbReference>
<dbReference type="GO" id="GO:0006289">
    <property type="term" value="P:nucleotide-excision repair"/>
    <property type="evidence" value="ECO:0007669"/>
    <property type="project" value="InterPro"/>
</dbReference>
<dbReference type="PANTHER" id="PTHR12135:SF0">
    <property type="entry name" value="DNA REPAIR PROTEIN COMPLEMENTING XP-C CELLS"/>
    <property type="match status" value="1"/>
</dbReference>
<dbReference type="GO" id="GO:0005737">
    <property type="term" value="C:cytoplasm"/>
    <property type="evidence" value="ECO:0007669"/>
    <property type="project" value="TreeGrafter"/>
</dbReference>
<dbReference type="SMART" id="SM01031">
    <property type="entry name" value="BHD_2"/>
    <property type="match status" value="1"/>
</dbReference>
<proteinExistence type="inferred from homology"/>
<feature type="region of interest" description="Disordered" evidence="7">
    <location>
        <begin position="493"/>
        <end position="512"/>
    </location>
</feature>
<evidence type="ECO:0000313" key="11">
    <source>
        <dbReference type="EMBL" id="KAK9713281.1"/>
    </source>
</evidence>
<gene>
    <name evidence="11" type="ORF">RND81_06G016700</name>
</gene>
<evidence type="ECO:0000313" key="12">
    <source>
        <dbReference type="Proteomes" id="UP001443914"/>
    </source>
</evidence>
<organism evidence="11 12">
    <name type="scientific">Saponaria officinalis</name>
    <name type="common">Common soapwort</name>
    <name type="synonym">Lychnis saponaria</name>
    <dbReference type="NCBI Taxonomy" id="3572"/>
    <lineage>
        <taxon>Eukaryota</taxon>
        <taxon>Viridiplantae</taxon>
        <taxon>Streptophyta</taxon>
        <taxon>Embryophyta</taxon>
        <taxon>Tracheophyta</taxon>
        <taxon>Spermatophyta</taxon>
        <taxon>Magnoliopsida</taxon>
        <taxon>eudicotyledons</taxon>
        <taxon>Gunneridae</taxon>
        <taxon>Pentapetalae</taxon>
        <taxon>Caryophyllales</taxon>
        <taxon>Caryophyllaceae</taxon>
        <taxon>Caryophylleae</taxon>
        <taxon>Saponaria</taxon>
    </lineage>
</organism>
<keyword evidence="12" id="KW-1185">Reference proteome</keyword>
<comment type="similarity">
    <text evidence="2">Belongs to the XPC family.</text>
</comment>
<evidence type="ECO:0000256" key="4">
    <source>
        <dbReference type="ARBA" id="ARBA00023204"/>
    </source>
</evidence>
<reference evidence="11" key="1">
    <citation type="submission" date="2024-03" db="EMBL/GenBank/DDBJ databases">
        <title>WGS assembly of Saponaria officinalis var. Norfolk2.</title>
        <authorList>
            <person name="Jenkins J."/>
            <person name="Shu S."/>
            <person name="Grimwood J."/>
            <person name="Barry K."/>
            <person name="Goodstein D."/>
            <person name="Schmutz J."/>
            <person name="Leebens-Mack J."/>
            <person name="Osbourn A."/>
        </authorList>
    </citation>
    <scope>NUCLEOTIDE SEQUENCE [LARGE SCALE GENOMIC DNA]</scope>
    <source>
        <strain evidence="11">JIC</strain>
    </source>
</reference>